<evidence type="ECO:0000256" key="1">
    <source>
        <dbReference type="SAM" id="MobiDB-lite"/>
    </source>
</evidence>
<dbReference type="EMBL" id="PNBA02000019">
    <property type="protein sequence ID" value="KAG6390312.1"/>
    <property type="molecule type" value="Genomic_DNA"/>
</dbReference>
<organism evidence="2">
    <name type="scientific">Salvia splendens</name>
    <name type="common">Scarlet sage</name>
    <dbReference type="NCBI Taxonomy" id="180675"/>
    <lineage>
        <taxon>Eukaryota</taxon>
        <taxon>Viridiplantae</taxon>
        <taxon>Streptophyta</taxon>
        <taxon>Embryophyta</taxon>
        <taxon>Tracheophyta</taxon>
        <taxon>Spermatophyta</taxon>
        <taxon>Magnoliopsida</taxon>
        <taxon>eudicotyledons</taxon>
        <taxon>Gunneridae</taxon>
        <taxon>Pentapetalae</taxon>
        <taxon>asterids</taxon>
        <taxon>lamiids</taxon>
        <taxon>Lamiales</taxon>
        <taxon>Lamiaceae</taxon>
        <taxon>Nepetoideae</taxon>
        <taxon>Mentheae</taxon>
        <taxon>Salviinae</taxon>
        <taxon>Salvia</taxon>
        <taxon>Salvia subgen. Calosphace</taxon>
        <taxon>core Calosphace</taxon>
    </lineage>
</organism>
<dbReference type="PANTHER" id="PTHR46741:SF2">
    <property type="entry name" value="RIBOSOMAL PROTEIN L34AE"/>
    <property type="match status" value="1"/>
</dbReference>
<name>A0A8X8Z303_SALSN</name>
<keyword evidence="3" id="KW-1185">Reference proteome</keyword>
<dbReference type="Proteomes" id="UP000298416">
    <property type="component" value="Unassembled WGS sequence"/>
</dbReference>
<dbReference type="AlphaFoldDB" id="A0A8X8Z303"/>
<reference evidence="2" key="2">
    <citation type="submission" date="2020-08" db="EMBL/GenBank/DDBJ databases">
        <title>Plant Genome Project.</title>
        <authorList>
            <person name="Zhang R.-G."/>
        </authorList>
    </citation>
    <scope>NUCLEOTIDE SEQUENCE</scope>
    <source>
        <strain evidence="2">Huo1</strain>
        <tissue evidence="2">Leaf</tissue>
    </source>
</reference>
<accession>A0A8X8Z303</accession>
<evidence type="ECO:0000313" key="2">
    <source>
        <dbReference type="EMBL" id="KAG6390312.1"/>
    </source>
</evidence>
<reference evidence="2" key="1">
    <citation type="submission" date="2018-01" db="EMBL/GenBank/DDBJ databases">
        <authorList>
            <person name="Mao J.F."/>
        </authorList>
    </citation>
    <scope>NUCLEOTIDE SEQUENCE</scope>
    <source>
        <strain evidence="2">Huo1</strain>
        <tissue evidence="2">Leaf</tissue>
    </source>
</reference>
<feature type="region of interest" description="Disordered" evidence="1">
    <location>
        <begin position="1"/>
        <end position="24"/>
    </location>
</feature>
<protein>
    <submittedName>
        <fullName evidence="2">Uncharacterized protein</fullName>
    </submittedName>
</protein>
<sequence length="255" mass="29047">MEPLNRFRNFPAATTQSRSGHEQPTVVLQPLLSPTSLQRSVIPPMASAAVPPPSSHLPSLHSATKLVSCEEEYLGVEGDSQVLNQGDLRLNGMKSVDEEFCNEIEWVPNSHSSSLDHKSDDHQKMNKNDYFNWRGSFLDEVDESKSSLLDDDYENKATFDDDELTKTEHRSVKRCVGSDDEDEVDGVDVLSQHQKLIQQMTVELKSCDIRCLPTICKDSVTPKMIEDLRPRKLNHMIRNKDLKETKGAYIWRWCM</sequence>
<gene>
    <name evidence="2" type="ORF">SASPL_148044</name>
</gene>
<comment type="caution">
    <text evidence="2">The sequence shown here is derived from an EMBL/GenBank/DDBJ whole genome shotgun (WGS) entry which is preliminary data.</text>
</comment>
<evidence type="ECO:0000313" key="3">
    <source>
        <dbReference type="Proteomes" id="UP000298416"/>
    </source>
</evidence>
<dbReference type="PANTHER" id="PTHR46741">
    <property type="entry name" value="OS09G0413600 PROTEIN"/>
    <property type="match status" value="1"/>
</dbReference>
<proteinExistence type="predicted"/>